<sequence length="103" mass="10071">MMGYNHVSCGLLAGIATLPIAPGTGPPAQAAWVIALGGASLIPDLDTSGSTAARMWGPITRTIGAAIGTLAHGHRQGTHDAVLAPAAFAGAALLASLHPITAA</sequence>
<evidence type="ECO:0000313" key="2">
    <source>
        <dbReference type="Proteomes" id="UP000035763"/>
    </source>
</evidence>
<protein>
    <submittedName>
        <fullName evidence="1">Membrane-bound metal-dependent hydrolase</fullName>
    </submittedName>
</protein>
<dbReference type="Proteomes" id="UP000035763">
    <property type="component" value="Unassembled WGS sequence"/>
</dbReference>
<proteinExistence type="predicted"/>
<accession>W6JW15</accession>
<comment type="caution">
    <text evidence="1">The sequence shown here is derived from an EMBL/GenBank/DDBJ whole genome shotgun (WGS) entry which is preliminary data.</text>
</comment>
<dbReference type="RefSeq" id="WP_083433815.1">
    <property type="nucleotide sequence ID" value="NZ_HG764815.1"/>
</dbReference>
<dbReference type="AlphaFoldDB" id="W6JW15"/>
<dbReference type="OrthoDB" id="3425909at2"/>
<reference evidence="1 2" key="1">
    <citation type="journal article" date="2013" name="ISME J.">
        <title>A metabolic model for members of the genus Tetrasphaera involved in enhanced biological phosphorus removal.</title>
        <authorList>
            <person name="Kristiansen R."/>
            <person name="Nguyen H.T.T."/>
            <person name="Saunders A.M."/>
            <person name="Nielsen J.L."/>
            <person name="Wimmer R."/>
            <person name="Le V.Q."/>
            <person name="McIlroy S.J."/>
            <person name="Petrovski S."/>
            <person name="Seviour R.J."/>
            <person name="Calteau A."/>
            <person name="Nielsen K.L."/>
            <person name="Nielsen P.H."/>
        </authorList>
    </citation>
    <scope>NUCLEOTIDE SEQUENCE [LARGE SCALE GENOMIC DNA]</scope>
    <source>
        <strain evidence="1 2">Ben110</strain>
    </source>
</reference>
<dbReference type="GO" id="GO:0016787">
    <property type="term" value="F:hydrolase activity"/>
    <property type="evidence" value="ECO:0007669"/>
    <property type="project" value="UniProtKB-KW"/>
</dbReference>
<dbReference type="EMBL" id="CAJA01000244">
    <property type="protein sequence ID" value="CCH73728.1"/>
    <property type="molecule type" value="Genomic_DNA"/>
</dbReference>
<dbReference type="STRING" id="1193182.BN11_3180004"/>
<gene>
    <name evidence="1" type="ORF">BN11_3180004</name>
</gene>
<dbReference type="Pfam" id="PF04307">
    <property type="entry name" value="YdjM"/>
    <property type="match status" value="1"/>
</dbReference>
<organism evidence="1 2">
    <name type="scientific">Nostocoides australiense Ben110</name>
    <dbReference type="NCBI Taxonomy" id="1193182"/>
    <lineage>
        <taxon>Bacteria</taxon>
        <taxon>Bacillati</taxon>
        <taxon>Actinomycetota</taxon>
        <taxon>Actinomycetes</taxon>
        <taxon>Micrococcales</taxon>
        <taxon>Intrasporangiaceae</taxon>
        <taxon>Nostocoides</taxon>
    </lineage>
</organism>
<keyword evidence="2" id="KW-1185">Reference proteome</keyword>
<keyword evidence="1" id="KW-0378">Hydrolase</keyword>
<name>W6JW15_9MICO</name>
<dbReference type="InterPro" id="IPR007404">
    <property type="entry name" value="YdjM-like"/>
</dbReference>
<evidence type="ECO:0000313" key="1">
    <source>
        <dbReference type="EMBL" id="CCH73728.1"/>
    </source>
</evidence>